<dbReference type="GO" id="GO:0006397">
    <property type="term" value="P:mRNA processing"/>
    <property type="evidence" value="ECO:0007669"/>
    <property type="project" value="UniProtKB-KW"/>
</dbReference>
<evidence type="ECO:0000256" key="16">
    <source>
        <dbReference type="ARBA" id="ARBA00023157"/>
    </source>
</evidence>
<dbReference type="PANTHER" id="PTHR11346:SF26">
    <property type="entry name" value="GALECTIN-3"/>
    <property type="match status" value="1"/>
</dbReference>
<evidence type="ECO:0000259" key="21">
    <source>
        <dbReference type="PROSITE" id="PS51304"/>
    </source>
</evidence>
<dbReference type="GO" id="GO:0048246">
    <property type="term" value="P:macrophage chemotaxis"/>
    <property type="evidence" value="ECO:0007669"/>
    <property type="project" value="TreeGrafter"/>
</dbReference>
<feature type="domain" description="Galectin" evidence="21">
    <location>
        <begin position="100"/>
        <end position="231"/>
    </location>
</feature>
<keyword evidence="12" id="KW-0221">Differentiation</keyword>
<dbReference type="EMBL" id="JAICCE010000022">
    <property type="protein sequence ID" value="KAG9261633.1"/>
    <property type="molecule type" value="Genomic_DNA"/>
</dbReference>
<dbReference type="SMART" id="SM00908">
    <property type="entry name" value="Gal-bind_lectin"/>
    <property type="match status" value="2"/>
</dbReference>
<dbReference type="Pfam" id="PF02758">
    <property type="entry name" value="PYRIN"/>
    <property type="match status" value="1"/>
</dbReference>
<dbReference type="GO" id="GO:0090280">
    <property type="term" value="P:positive regulation of calcium ion import"/>
    <property type="evidence" value="ECO:0007669"/>
    <property type="project" value="TreeGrafter"/>
</dbReference>
<comment type="subcellular location">
    <subcellularLocation>
        <location evidence="2">Cytoplasm</location>
    </subcellularLocation>
    <subcellularLocation>
        <location evidence="1">Nucleus</location>
    </subcellularLocation>
    <subcellularLocation>
        <location evidence="3">Secreted</location>
    </subcellularLocation>
</comment>
<evidence type="ECO:0000256" key="14">
    <source>
        <dbReference type="ARBA" id="ARBA00022972"/>
    </source>
</evidence>
<keyword evidence="16" id="KW-1015">Disulfide bond</keyword>
<evidence type="ECO:0000256" key="9">
    <source>
        <dbReference type="ARBA" id="ARBA00022728"/>
    </source>
</evidence>
<feature type="domain" description="Galectin" evidence="21">
    <location>
        <begin position="241"/>
        <end position="375"/>
    </location>
</feature>
<dbReference type="CDD" id="cd00070">
    <property type="entry name" value="GLECT"/>
    <property type="match status" value="2"/>
</dbReference>
<evidence type="ECO:0000313" key="22">
    <source>
        <dbReference type="EMBL" id="KAG9261633.1"/>
    </source>
</evidence>
<dbReference type="GO" id="GO:0005681">
    <property type="term" value="C:spliceosomal complex"/>
    <property type="evidence" value="ECO:0007669"/>
    <property type="project" value="UniProtKB-KW"/>
</dbReference>
<keyword evidence="7" id="KW-0399">Innate immunity</keyword>
<dbReference type="GO" id="GO:2001237">
    <property type="term" value="P:negative regulation of extrinsic apoptotic signaling pathway"/>
    <property type="evidence" value="ECO:0007669"/>
    <property type="project" value="TreeGrafter"/>
</dbReference>
<dbReference type="GO" id="GO:0048245">
    <property type="term" value="P:eosinophil chemotaxis"/>
    <property type="evidence" value="ECO:0007669"/>
    <property type="project" value="TreeGrafter"/>
</dbReference>
<evidence type="ECO:0000259" key="20">
    <source>
        <dbReference type="PROSITE" id="PS50824"/>
    </source>
</evidence>
<keyword evidence="13" id="KW-0391">Immunity</keyword>
<keyword evidence="17" id="KW-0508">mRNA splicing</keyword>
<accession>A0A8T2KQN4</accession>
<organism evidence="22 23">
    <name type="scientific">Astyanax mexicanus</name>
    <name type="common">Blind cave fish</name>
    <name type="synonym">Astyanax fasciatus mexicanus</name>
    <dbReference type="NCBI Taxonomy" id="7994"/>
    <lineage>
        <taxon>Eukaryota</taxon>
        <taxon>Metazoa</taxon>
        <taxon>Chordata</taxon>
        <taxon>Craniata</taxon>
        <taxon>Vertebrata</taxon>
        <taxon>Euteleostomi</taxon>
        <taxon>Actinopterygii</taxon>
        <taxon>Neopterygii</taxon>
        <taxon>Teleostei</taxon>
        <taxon>Ostariophysi</taxon>
        <taxon>Characiformes</taxon>
        <taxon>Characoidei</taxon>
        <taxon>Acestrorhamphidae</taxon>
        <taxon>Acestrorhamphinae</taxon>
        <taxon>Astyanax</taxon>
    </lineage>
</organism>
<evidence type="ECO:0000256" key="4">
    <source>
        <dbReference type="ARBA" id="ARBA00022490"/>
    </source>
</evidence>
<dbReference type="GO" id="GO:0005737">
    <property type="term" value="C:cytoplasm"/>
    <property type="evidence" value="ECO:0007669"/>
    <property type="project" value="UniProtKB-SubCell"/>
</dbReference>
<evidence type="ECO:0000256" key="18">
    <source>
        <dbReference type="ARBA" id="ARBA00023242"/>
    </source>
</evidence>
<keyword evidence="15" id="KW-0007">Acetylation</keyword>
<keyword evidence="4" id="KW-0963">Cytoplasm</keyword>
<dbReference type="SMART" id="SM00276">
    <property type="entry name" value="GLECT"/>
    <property type="match status" value="2"/>
</dbReference>
<gene>
    <name evidence="22" type="primary">LGALS8</name>
    <name evidence="22" type="ORF">AMEX_G25218</name>
</gene>
<keyword evidence="8" id="KW-0507">mRNA processing</keyword>
<dbReference type="GO" id="GO:0030154">
    <property type="term" value="P:cell differentiation"/>
    <property type="evidence" value="ECO:0007669"/>
    <property type="project" value="UniProtKB-KW"/>
</dbReference>
<dbReference type="GO" id="GO:0045087">
    <property type="term" value="P:innate immune response"/>
    <property type="evidence" value="ECO:0007669"/>
    <property type="project" value="UniProtKB-KW"/>
</dbReference>
<evidence type="ECO:0000256" key="17">
    <source>
        <dbReference type="ARBA" id="ARBA00023187"/>
    </source>
</evidence>
<evidence type="ECO:0000313" key="23">
    <source>
        <dbReference type="Proteomes" id="UP000752171"/>
    </source>
</evidence>
<proteinExistence type="predicted"/>
<dbReference type="AlphaFoldDB" id="A0A8T2KQN4"/>
<keyword evidence="9" id="KW-0747">Spliceosome</keyword>
<dbReference type="InterPro" id="IPR011029">
    <property type="entry name" value="DEATH-like_dom_sf"/>
</dbReference>
<name>A0A8T2KQN4_ASTMX</name>
<evidence type="ECO:0000256" key="15">
    <source>
        <dbReference type="ARBA" id="ARBA00022990"/>
    </source>
</evidence>
<keyword evidence="11" id="KW-0677">Repeat</keyword>
<comment type="caution">
    <text evidence="22">The sequence shown here is derived from an EMBL/GenBank/DDBJ whole genome shotgun (WGS) entry which is preliminary data.</text>
</comment>
<evidence type="ECO:0000256" key="6">
    <source>
        <dbReference type="ARBA" id="ARBA00022553"/>
    </source>
</evidence>
<evidence type="ECO:0000256" key="7">
    <source>
        <dbReference type="ARBA" id="ARBA00022588"/>
    </source>
</evidence>
<dbReference type="GO" id="GO:0019863">
    <property type="term" value="F:IgE binding"/>
    <property type="evidence" value="ECO:0007669"/>
    <property type="project" value="UniProtKB-KW"/>
</dbReference>
<dbReference type="InterPro" id="IPR001079">
    <property type="entry name" value="Galectin_CRD"/>
</dbReference>
<dbReference type="SUPFAM" id="SSF49899">
    <property type="entry name" value="Concanavalin A-like lectins/glucanases"/>
    <property type="match status" value="2"/>
</dbReference>
<dbReference type="InterPro" id="IPR044156">
    <property type="entry name" value="Galectin-like"/>
</dbReference>
<dbReference type="PANTHER" id="PTHR11346">
    <property type="entry name" value="GALECTIN"/>
    <property type="match status" value="1"/>
</dbReference>
<evidence type="ECO:0000256" key="10">
    <source>
        <dbReference type="ARBA" id="ARBA00022734"/>
    </source>
</evidence>
<evidence type="ECO:0000256" key="11">
    <source>
        <dbReference type="ARBA" id="ARBA00022737"/>
    </source>
</evidence>
<dbReference type="GO" id="GO:0050918">
    <property type="term" value="P:positive chemotaxis"/>
    <property type="evidence" value="ECO:0007669"/>
    <property type="project" value="TreeGrafter"/>
</dbReference>
<evidence type="ECO:0000256" key="12">
    <source>
        <dbReference type="ARBA" id="ARBA00022782"/>
    </source>
</evidence>
<dbReference type="PROSITE" id="PS51304">
    <property type="entry name" value="GALECTIN"/>
    <property type="match status" value="2"/>
</dbReference>
<dbReference type="GO" id="GO:0043236">
    <property type="term" value="F:laminin binding"/>
    <property type="evidence" value="ECO:0007669"/>
    <property type="project" value="TreeGrafter"/>
</dbReference>
<reference evidence="22 23" key="1">
    <citation type="submission" date="2021-07" db="EMBL/GenBank/DDBJ databases">
        <authorList>
            <person name="Imarazene B."/>
            <person name="Zahm M."/>
            <person name="Klopp C."/>
            <person name="Cabau C."/>
            <person name="Beille S."/>
            <person name="Jouanno E."/>
            <person name="Castinel A."/>
            <person name="Lluch J."/>
            <person name="Gil L."/>
            <person name="Kuchtly C."/>
            <person name="Lopez Roques C."/>
            <person name="Donnadieu C."/>
            <person name="Parrinello H."/>
            <person name="Journot L."/>
            <person name="Du K."/>
            <person name="Schartl M."/>
            <person name="Retaux S."/>
            <person name="Guiguen Y."/>
        </authorList>
    </citation>
    <scope>NUCLEOTIDE SEQUENCE [LARGE SCALE GENOMIC DNA]</scope>
    <source>
        <strain evidence="22">Pach_M1</strain>
        <tissue evidence="22">Testis</tissue>
    </source>
</reference>
<dbReference type="Gene3D" id="2.60.120.200">
    <property type="match status" value="2"/>
</dbReference>
<evidence type="ECO:0000256" key="8">
    <source>
        <dbReference type="ARBA" id="ARBA00022664"/>
    </source>
</evidence>
<dbReference type="GO" id="GO:0048030">
    <property type="term" value="F:disaccharide binding"/>
    <property type="evidence" value="ECO:0007669"/>
    <property type="project" value="TreeGrafter"/>
</dbReference>
<evidence type="ECO:0000256" key="2">
    <source>
        <dbReference type="ARBA" id="ARBA00004496"/>
    </source>
</evidence>
<protein>
    <recommendedName>
        <fullName evidence="19">Galectin</fullName>
    </recommendedName>
</protein>
<evidence type="ECO:0000256" key="19">
    <source>
        <dbReference type="RuleBase" id="RU102079"/>
    </source>
</evidence>
<keyword evidence="6" id="KW-0597">Phosphoprotein</keyword>
<dbReference type="Pfam" id="PF00337">
    <property type="entry name" value="Gal-bind_lectin"/>
    <property type="match status" value="2"/>
</dbReference>
<dbReference type="GO" id="GO:0045806">
    <property type="term" value="P:negative regulation of endocytosis"/>
    <property type="evidence" value="ECO:0007669"/>
    <property type="project" value="TreeGrafter"/>
</dbReference>
<evidence type="ECO:0000256" key="13">
    <source>
        <dbReference type="ARBA" id="ARBA00022859"/>
    </source>
</evidence>
<dbReference type="GO" id="GO:0008380">
    <property type="term" value="P:RNA splicing"/>
    <property type="evidence" value="ECO:0007669"/>
    <property type="project" value="UniProtKB-KW"/>
</dbReference>
<dbReference type="SUPFAM" id="SSF47986">
    <property type="entry name" value="DEATH domain"/>
    <property type="match status" value="1"/>
</dbReference>
<dbReference type="Proteomes" id="UP000752171">
    <property type="component" value="Unassembled WGS sequence"/>
</dbReference>
<dbReference type="PROSITE" id="PS50824">
    <property type="entry name" value="DAPIN"/>
    <property type="match status" value="1"/>
</dbReference>
<dbReference type="Gene3D" id="1.10.533.10">
    <property type="entry name" value="Death Domain, Fas"/>
    <property type="match status" value="1"/>
</dbReference>
<dbReference type="InterPro" id="IPR013320">
    <property type="entry name" value="ConA-like_dom_sf"/>
</dbReference>
<dbReference type="GO" id="GO:0030593">
    <property type="term" value="P:neutrophil chemotaxis"/>
    <property type="evidence" value="ECO:0007669"/>
    <property type="project" value="TreeGrafter"/>
</dbReference>
<keyword evidence="5" id="KW-0964">Secreted</keyword>
<dbReference type="GO" id="GO:0001772">
    <property type="term" value="C:immunological synapse"/>
    <property type="evidence" value="ECO:0007669"/>
    <property type="project" value="TreeGrafter"/>
</dbReference>
<dbReference type="InterPro" id="IPR004020">
    <property type="entry name" value="DAPIN"/>
</dbReference>
<keyword evidence="18" id="KW-0539">Nucleus</keyword>
<sequence>MADQTKFFEVLQKVLENLTSEDLVKFNTHLIEGVVDYYPVIPKPTLQFAIVQANLSEMVKAYGTRDTAEICEITLRIMNHRDLAQSLAGIKGSLYPVVPYAQVLHDGLKNQTVITIQGQVKSNADQFQINLHKDSDIAFHFNPRFNENGKQVIVRNSLMRYAWGPEERELSVFPFTPGKPFEVKILCTDAEFRVEVDKKPLLNFTHRIKEINQIRKLTVERDVFIKQVTIDPIPLWMTPQSTDVLNDVISENMNIIIPLHVKPNAKVFSINLIKDDENNILFHMKPMFSDDGKGIMIVRNSKVNGVWGSEERDTPSFTFACGKSFLVKILCTSKEFKVFVDGKFLLEFKYRQFDFTKINKVGIREDVIAWGVQVEPCTFLYVCFNSYLSYKK</sequence>
<evidence type="ECO:0000256" key="3">
    <source>
        <dbReference type="ARBA" id="ARBA00004613"/>
    </source>
</evidence>
<keyword evidence="10 19" id="KW-0430">Lectin</keyword>
<dbReference type="GO" id="GO:0002548">
    <property type="term" value="P:monocyte chemotaxis"/>
    <property type="evidence" value="ECO:0007669"/>
    <property type="project" value="TreeGrafter"/>
</dbReference>
<dbReference type="GO" id="GO:0005615">
    <property type="term" value="C:extracellular space"/>
    <property type="evidence" value="ECO:0007669"/>
    <property type="project" value="TreeGrafter"/>
</dbReference>
<dbReference type="FunFam" id="2.60.120.200:FF:000023">
    <property type="entry name" value="Galectin"/>
    <property type="match status" value="1"/>
</dbReference>
<keyword evidence="14" id="KW-0389">IgE-binding protein</keyword>
<evidence type="ECO:0000256" key="1">
    <source>
        <dbReference type="ARBA" id="ARBA00004123"/>
    </source>
</evidence>
<evidence type="ECO:0000256" key="5">
    <source>
        <dbReference type="ARBA" id="ARBA00022525"/>
    </source>
</evidence>
<feature type="domain" description="Pyrin" evidence="20">
    <location>
        <begin position="1"/>
        <end position="93"/>
    </location>
</feature>